<evidence type="ECO:0000313" key="8">
    <source>
        <dbReference type="EMBL" id="KAE9113256.1"/>
    </source>
</evidence>
<feature type="compositionally biased region" description="Basic and acidic residues" evidence="5">
    <location>
        <begin position="2425"/>
        <end position="2441"/>
    </location>
</feature>
<evidence type="ECO:0000259" key="6">
    <source>
        <dbReference type="Pfam" id="PF20147"/>
    </source>
</evidence>
<evidence type="ECO:0000256" key="5">
    <source>
        <dbReference type="SAM" id="MobiDB-lite"/>
    </source>
</evidence>
<feature type="compositionally biased region" description="Low complexity" evidence="5">
    <location>
        <begin position="4436"/>
        <end position="4451"/>
    </location>
</feature>
<comment type="subcellular location">
    <subcellularLocation>
        <location evidence="1">Host cell</location>
    </subcellularLocation>
    <subcellularLocation>
        <location evidence="2">Secreted</location>
    </subcellularLocation>
</comment>
<feature type="compositionally biased region" description="Basic and acidic residues" evidence="5">
    <location>
        <begin position="1572"/>
        <end position="1581"/>
    </location>
</feature>
<feature type="domain" description="Crinkler effector protein N-terminal" evidence="6">
    <location>
        <begin position="4839"/>
        <end position="4952"/>
    </location>
</feature>
<dbReference type="EMBL" id="QXFZ01000522">
    <property type="protein sequence ID" value="KAE9113256.1"/>
    <property type="molecule type" value="Genomic_DNA"/>
</dbReference>
<evidence type="ECO:0000256" key="1">
    <source>
        <dbReference type="ARBA" id="ARBA00004340"/>
    </source>
</evidence>
<proteinExistence type="predicted"/>
<dbReference type="Proteomes" id="UP000429523">
    <property type="component" value="Unassembled WGS sequence"/>
</dbReference>
<dbReference type="EMBL" id="QXGF01000570">
    <property type="protein sequence ID" value="KAE8938288.1"/>
    <property type="molecule type" value="Genomic_DNA"/>
</dbReference>
<feature type="repeat" description="ARM" evidence="4">
    <location>
        <begin position="1164"/>
        <end position="1206"/>
    </location>
</feature>
<feature type="region of interest" description="Disordered" evidence="5">
    <location>
        <begin position="2415"/>
        <end position="2441"/>
    </location>
</feature>
<accession>A0A6A3F829</accession>
<dbReference type="PROSITE" id="PS50176">
    <property type="entry name" value="ARM_REPEAT"/>
    <property type="match status" value="3"/>
</dbReference>
<dbReference type="InterPro" id="IPR011989">
    <property type="entry name" value="ARM-like"/>
</dbReference>
<feature type="compositionally biased region" description="Basic and acidic residues" evidence="5">
    <location>
        <begin position="1531"/>
        <end position="1544"/>
    </location>
</feature>
<dbReference type="Gene3D" id="1.25.10.10">
    <property type="entry name" value="Leucine-rich Repeat Variant"/>
    <property type="match status" value="7"/>
</dbReference>
<feature type="repeat" description="ARM" evidence="4">
    <location>
        <begin position="1667"/>
        <end position="1700"/>
    </location>
</feature>
<dbReference type="SUPFAM" id="SSF48371">
    <property type="entry name" value="ARM repeat"/>
    <property type="match status" value="10"/>
</dbReference>
<feature type="region of interest" description="Disordered" evidence="5">
    <location>
        <begin position="1508"/>
        <end position="1582"/>
    </location>
</feature>
<evidence type="ECO:0000313" key="9">
    <source>
        <dbReference type="Proteomes" id="UP000429523"/>
    </source>
</evidence>
<evidence type="ECO:0000313" key="7">
    <source>
        <dbReference type="EMBL" id="KAE8938288.1"/>
    </source>
</evidence>
<dbReference type="SMART" id="SM00185">
    <property type="entry name" value="ARM"/>
    <property type="match status" value="17"/>
</dbReference>
<evidence type="ECO:0000313" key="10">
    <source>
        <dbReference type="Proteomes" id="UP000441208"/>
    </source>
</evidence>
<dbReference type="InterPro" id="IPR045379">
    <property type="entry name" value="Crinkler_N"/>
</dbReference>
<reference evidence="9 10" key="1">
    <citation type="submission" date="2018-08" db="EMBL/GenBank/DDBJ databases">
        <title>Genomic investigation of the strawberry pathogen Phytophthora fragariae indicates pathogenicity is determined by transcriptional variation in three key races.</title>
        <authorList>
            <person name="Adams T.M."/>
            <person name="Armitage A.D."/>
            <person name="Sobczyk M.K."/>
            <person name="Bates H.J."/>
            <person name="Dunwell J.M."/>
            <person name="Nellist C.F."/>
            <person name="Harrison R.J."/>
        </authorList>
    </citation>
    <scope>NUCLEOTIDE SEQUENCE [LARGE SCALE GENOMIC DNA]</scope>
    <source>
        <strain evidence="8 10">NOV-71</strain>
        <strain evidence="7 9">NOV-9</strain>
    </source>
</reference>
<dbReference type="Proteomes" id="UP000441208">
    <property type="component" value="Unassembled WGS sequence"/>
</dbReference>
<dbReference type="InterPro" id="IPR016024">
    <property type="entry name" value="ARM-type_fold"/>
</dbReference>
<name>A0A6A3F829_9STRA</name>
<dbReference type="GO" id="GO:0043657">
    <property type="term" value="C:host cell"/>
    <property type="evidence" value="ECO:0007669"/>
    <property type="project" value="UniProtKB-SubCell"/>
</dbReference>
<dbReference type="InterPro" id="IPR000225">
    <property type="entry name" value="Armadillo"/>
</dbReference>
<evidence type="ECO:0000256" key="2">
    <source>
        <dbReference type="ARBA" id="ARBA00004613"/>
    </source>
</evidence>
<comment type="caution">
    <text evidence="7">The sequence shown here is derived from an EMBL/GenBank/DDBJ whole genome shotgun (WGS) entry which is preliminary data.</text>
</comment>
<dbReference type="PANTHER" id="PTHR46464">
    <property type="entry name" value="ANK_REP_REGION DOMAIN-CONTAINING PROTEIN"/>
    <property type="match status" value="1"/>
</dbReference>
<gene>
    <name evidence="8" type="ORF">PF007_g10787</name>
    <name evidence="7" type="ORF">PF009_g11822</name>
</gene>
<feature type="compositionally biased region" description="Polar residues" evidence="5">
    <location>
        <begin position="2415"/>
        <end position="2424"/>
    </location>
</feature>
<dbReference type="GO" id="GO:0005576">
    <property type="term" value="C:extracellular region"/>
    <property type="evidence" value="ECO:0007669"/>
    <property type="project" value="UniProtKB-SubCell"/>
</dbReference>
<dbReference type="InterPro" id="IPR043379">
    <property type="entry name" value="ANKAR"/>
</dbReference>
<feature type="region of interest" description="Disordered" evidence="5">
    <location>
        <begin position="4434"/>
        <end position="4458"/>
    </location>
</feature>
<organism evidence="7 9">
    <name type="scientific">Phytophthora fragariae</name>
    <dbReference type="NCBI Taxonomy" id="53985"/>
    <lineage>
        <taxon>Eukaryota</taxon>
        <taxon>Sar</taxon>
        <taxon>Stramenopiles</taxon>
        <taxon>Oomycota</taxon>
        <taxon>Peronosporomycetes</taxon>
        <taxon>Peronosporales</taxon>
        <taxon>Peronosporaceae</taxon>
        <taxon>Phytophthora</taxon>
    </lineage>
</organism>
<feature type="region of interest" description="Disordered" evidence="5">
    <location>
        <begin position="4159"/>
        <end position="4182"/>
    </location>
</feature>
<sequence>MGASQSLDALFGSPNFQTDSEQADVYQYLRRVEKSLWLSGPWWEHERDVLEIEAADARARSPSKRSSTPRDPFKKMTPHEALVAIPAMLDEMWVSPLVALVDCVDPIARSAGLALLSRIVQRDSVAKIFIAVKGMHKVMALLDSHDQQATYLALEVIFALCAGSPSVILPFCEVGLIGRLTELAKGDNLELVLASLKVLRLTLRQNAVKAELPACKLLSVLMELVRSPNAAIAKTAVTCIGLSLPNAENLAEILRLGCIDIFLRLMTPSNSNADAVTFALSLIADETDTIFPRQLTTTTLGRMLETLRGAAKRSPAASATSFLFASLAKSSIFHIAICTETNLGILAKLLVGGSPEVLGSTSYALGIVALHANDRVRQILFQVDAPQNLMQLVVLSLATAGPGRDERVARLVIFALATVTSEALVSRTGPLVRPELLLQSSGASEPLRISTITSCENMQGVDFLPHVYARAIVRLGEGSTYALKLLAALSTAPHVKEHMCEATSVSIMLEYLRGASAVFLPSLLVLFLECCSCDHDCACEEIVSDEPQDEVDAPGSSLAFSKLVESAPDAMQTLGALFQTHQPEHLFGLAPLLGALAAHSTLLREHMSSSTFFVDQALSIATRLNHEALHTQVLGFLDGLTAHKNTRALEQLFASDPDRIANLLQASVSTRVQLLAANLLRRLFKRLNSLDIPSRAAQRHLAKLLAASSVDLLVAVAACRVWGNLFQYEDKRTAFAQIPDSVSGLLQLLQRCIGGQPVYDEQLTAMIQVSANSTQGLEAQEKRCVPPGLKPLYWVIRSTFRTACCEITKQSIVTAPHFLCIVELFPHACDPIARLAIDTMSELARSKTPGLRRALAVPAVLNGIQDLLRDRERASTGLGVLPQRHVLRFLGLIARKDAAIQHLVVESRLLEAHLLLMHSPSTALNAELLAEALDALAWVCSAARSPTDIEAQAEIEDEAETENPVEGEAPARRVVATAKMVDFSLRHADSALAPVARASLHLLQRLACEQPAVPRFVFDANGASVVMRALQQRPEYEVRRRACGLVRHLVHRHDGNRQQFQELGATSFLVALVSEAPEYVEGPTASRKLQIKGLQALAALCEGSGPAARASKKELLECDQSAQLVRLVSIDDSHDERFCAAWTRTLAMGAFASSTNQRRLVSAGIVPLLTKLLRHPSGRVRVQTAQLLAYLAEAPENRGIILNEGGDLLLAAVIVGLQSELPGLQRYTALFVANAATRHEGNKVRLGAAGAAAPLVDRLSSQRRHVLENVLLAVVKLGSHAGNKVKLGGKVCFEKLLALVHHETLSVAKGAARALAVLVVGNDANKKFLLQCEAPVVAELSALLKGSNGTIVESAMLALGELAPMPAQALELSRCVDVLSVVRLLTHINPRIARAALLVVRHLTRESFNKTRFGLRECVEALLARLRVGLGATSGADELEMVELTITCLANLSFASSNASRIVEAKDQRSGSLLLLLQLAAAALPAQLNDYLSEKEIVRLMSSGEGLDVEPPLKAVSPGKSPLRGVSPVDKLTENNDAWRLRDQQEEDDEEMYESMARNSPKKSAGGSPRRQKSDESRDAEVETASQALGFSAFPSLQTAVLEQTLLVLSNCADNYRSAKVVDILAVAVLCQALLHSSELVARCGCYTLACWLKQNNALQDAATRRGALQALSKLLTSTSLVVVEAAAYVLSKLAARGDNPMKLLALDVPATLVHGILRKPANVPHDRVLDRAVRLLGTLVQFARVRQSLKGEEIIADVLTPLLQLHPQTLGKNLSRLVLALLADDSLKFFLPKKTVSLLRACFVHEATNAKTIRNVLRIFALLVTVEEHKTTITLEDSGEALGRMVQELRMEEEVLGENDETVLGLLACIAGTRKIAVILHENDVYVRLPPYILVPEQGDNSPLLVDNKNVDKATELRRLHTVQIAARLCKALGDQAIRRLSELETTSLLVELLRVGLPPPPLPELEGEVSTPSSSTALSLLAWECIDVLRQLSSSAYDEQVIAEEGGVEVLVAYFELWLAVALGNAPDSFPVEGGDHLVLAFAISLAAIVRTLSGQTPNRELLVQTGGFPLVLKALGLGTLELPEPQREQLAEALAGLSALPIMVPYLEASPDLVAPLFRFMVAPQTQQRSHLLLLALRAFADVMEVSPACRAYVLLITGGAIQPLPFLLSCLECSTVSASDDSILRLLHALRSLQRLVTDETTARILAPLDGVAAIGRLLSLTLPTLPTYDDRLDIVQLMATETLGYLAFFGHSPQLRLERSAIARLLAQADYVNDERVKPEGAATSIWTLALLATPQVSSEDAEVRAQVEATANSLRGWMWEDGRGLDVLICCGLRAPDYLNLPTSVTSDVLAVLTTATESEPEAESVLTQLVRKRVCTPVASLLEAVEPVVRCPALQLLARMLNKQPWASNEPLTTANSPEKDRSSSRNGDSEGRSENWSAVLLHLAEWMQVYAQDPQSSPLSELRDAYSSLSVLTAHNELAAQFQRGEAPRGLIDLVATVLHHFGGKKLPSRPESLVLIRKESTHSDETSPTKTAEVAERARADWALQFETVLPALRVCRRMMSFSSELSEKALALHVPRALDNLVLLHDRRILDEVLRCMLHLATLHGEATELLFSSDRTVARLKGLLQSESRPLQARITPILALMAANMPTLPGLCAMDGILILADLAVSSSSLDIIAKNGDASTPLNLRVFEDSCTMLHVIFSQEEGIVLAFDVAQVVSKLFGIVEHMTTATITALENDAAEAPELLHMPLGVLVKVSAAPAAHARYLELLPRICRLLDGEHGPAQLTGRWCEMLLSILYNIFGCPLGSNAAACKVSTETLAQGKRALLPQLLPLERWLSVVETFPALGRFVIELIRAFVGNGDLGSPYAALFNSGEDIPALLKLVGSSSDEVAIPSAQLMLAVLKQREVRVALIVADGVPALVVALCQAKNIKVQNLVLALVLDLSRGDTEVQALLLVAPGCVARLVEFVQEWVDARAAPDMKATRSSLDKRLALTCTLLTELSRALHGPERIVEVNGHLPLLALSIQQQLDEDIQGAQTTIQILTNLAIAGMTVAPGLAASKLPAHFLSCVLSDEKEAGRVSQKTALPLKRRLALSGLVALAKANRELRASLASSGPLVVLLESLLQKPEENVGTKRAEASLTVSRDAVLLLYLMSTADCGELVGHSSVEILTRVCGIVRQHLALHLDREGDAVQDEEATPVEVTRGLKLLANLLDVAYQQERKVVWHPEELLTLAPLLETRVAAHQTPKRQLPALRVLRGAFSLTTAKDPTENFYYPLSSKLLAELLTVLLVSASRQHHELAEKIIVSAFQNNSERARESVGDNQILEQLLIVFTQPGNDAAQRASELAVVLTQVLYVSIARGFVVSQRFLAKLPALLASYAHEALLAEGDDVNQPLKRALSIYLSFVHSSCPPTSAMRSGISEMLRSEGDSRRALIVLVHQLLLVHPALCLTTNPSGVTLSHEDMMLWTCIVESVSPLTPALAALFTAQAPTTTWMCLLRDWFNWVGTIDRPEDELLRNSCRMLSVVAHLTTTEEEAEELLSESRSGLCSQCLAVLSCGGDKLAPRVVEGALQALMDVREAWGDTFVLTGCSTFAGTTALLPKLLDIFHVPEREANRSRHLVLQLLLLLASTGYFIEEMKAAGARSAVENNPLISPDDKALPVALLGMLGYSADLNEEFARALEQFDTASSDVERRERVAYLLRFLERYALTHAPTKEQAIDSFMTYLVSDAEKAQAAAIATEREPEVTKGEQASTDQLALAIASDCLASLVKIAGWSPTPDLSLSTTLQSGFGDLYLSRWDLNALLAVAFARQRGDEDNDFQERPRLTISKIAQVLELTALVRAQLDENAQSSETDVVVVGQIDARWLCNAFMLVTGHFTSTSTNLKRGNGDLLLVEQVLALLHWLAVNSSTCFEDICRYAVLLRAFLAPLTPIFCGGVNSESDIGHGAMELFLSLVEMVVNTPTPGAETTASIDELVVELLKFLYAQVDNGLLQGVRARLLLCVLVILQRTGDAGRAACVAYERAMQQVMWHIHASPATEPQARCSWELLGSLSEMDPAITALFNLDAIPILLRECGCDPNGQEPPPLSGSWRHSKRAVAFRQAEALKCLSRAARTHDEVLLKIGEAPGIAAVLFGALAAAGPVGKNKPPSGRKPSIKEPSPVDSSGTQAHAAHLIARLAAQEDLRASLVSPENISLLIESLESVHLPVVLHALQALAHLCAFSLCLDALVRNATVPVVAQILFSPLVATPRRREIEACVLALLGKMCDRSQIVSRRIVSSNLLPKLREFLVVEKQLEYTQQEPQPGEFGVHNNAVSIVYSLSKDTELLPKLVSNGILETLCDQVLDYDQSTTQRKALGAVSRMASAADMDASFVQFLIGQVVESVRRNVPVPEAHRTVTNALAVFVAILKGGKNRHSLLQQRQQRRPQSQQQQQRIHGNGDDEVNVREMLLKGEGLRVALDLLGASELRVKLEAFRVVSEFVEDHPNFDEVRELLLGSEEQGGSHALLSLVRALSDEARSATTAMTSALPSARTRGKNDLLLVVVTFLNMLIADETLKVKLTPPTYEVVLQVVVAVSSATSSQQRVLAECLKALTVMTRAGQITDLCPEAALANSVEPLVSVLRELSAAEGGAGNTAMRLNALFLLVNFASSAQCRGRLAHCGALEALLGIVQYPGGGGSNQDEQLTQLALLGVALMTAGGVSDAAAVVELSRSVDTLVRLLSAKSASIQANAVWVVSNISSEVSLKEAIVARGGPTALQAVLSDSMSTGNTMATQLQRPSSSTMRIREYAPKAIKALGFAPIMPPEEEEEEKHQMKQAEDIVKLGCGVYDEGTVFSVEVTHHARVKELQKAIFKKKRYALRYTFSASDLTLRLAWKEGEGWLQCDEDLDKILAGQVDSAFEKMLLLCPLVKNESGDGYLESAFDPGDCEVHVLVEARNPNEFVVKVHENMGDQRELEYYQQQGKLIRKNCDEYCTEILRKVDEMYASSDFPLPFICIEGSSGMGKTQLAFALEGRRPWFYWIATPITTGSQPIYENFSSISTAFSTCADKDDLMGHKEELVLVSLSELYLHTELWTYGFIRALLEYCSSKEQQHPHMIHFAKSVKLNMKKCTCYDVSEVIEEMKKQKKELPFFILDEMITDDNSVSGGKIRAAFQRNVFRALGLVVLIMGTDSEIAQLMEPPSQHSSGAVHNWMSVVPRFPPYQIMLRTDIERHAWEMIVKQFPVVETIARGSRGRFARWFLDEVVTYVTNNRGTIELYDLLDEVFGRVCFKAQQTKHYMSKVEGRYAQLVAISFTNSMSWPSEDELCEPPPPKGKRTTELLIIWTCTSQTWWISGSPM</sequence>
<dbReference type="Pfam" id="PF00514">
    <property type="entry name" value="Arm"/>
    <property type="match status" value="1"/>
</dbReference>
<protein>
    <recommendedName>
        <fullName evidence="6">Crinkler effector protein N-terminal domain-containing protein</fullName>
    </recommendedName>
</protein>
<feature type="repeat" description="ARM" evidence="4">
    <location>
        <begin position="4729"/>
        <end position="4771"/>
    </location>
</feature>
<evidence type="ECO:0000256" key="3">
    <source>
        <dbReference type="ARBA" id="ARBA00022525"/>
    </source>
</evidence>
<keyword evidence="3" id="KW-0964">Secreted</keyword>
<dbReference type="PANTHER" id="PTHR46464:SF2">
    <property type="entry name" value="ANKYRIN AND ARMADILLO REPEAT-CONTAINING PROTEIN"/>
    <property type="match status" value="1"/>
</dbReference>
<dbReference type="Pfam" id="PF20147">
    <property type="entry name" value="Crinkler"/>
    <property type="match status" value="1"/>
</dbReference>
<evidence type="ECO:0000256" key="4">
    <source>
        <dbReference type="PROSITE-ProRule" id="PRU00259"/>
    </source>
</evidence>